<sequence>MCDICHSFPCLSGCPNAEPDVPVCQCSRCKTAIYEGDKIAEIGDKILCEDCADSISATEWLELFGTGWTFAEAI</sequence>
<dbReference type="EMBL" id="BK015706">
    <property type="protein sequence ID" value="DAE21047.1"/>
    <property type="molecule type" value="Genomic_DNA"/>
</dbReference>
<name>A0A8S5QP51_9CAUD</name>
<reference evidence="1" key="1">
    <citation type="journal article" date="2021" name="Proc. Natl. Acad. Sci. U.S.A.">
        <title>A Catalog of Tens of Thousands of Viruses from Human Metagenomes Reveals Hidden Associations with Chronic Diseases.</title>
        <authorList>
            <person name="Tisza M.J."/>
            <person name="Buck C.B."/>
        </authorList>
    </citation>
    <scope>NUCLEOTIDE SEQUENCE</scope>
    <source>
        <strain evidence="1">Ct8LX107</strain>
    </source>
</reference>
<organism evidence="1">
    <name type="scientific">Siphoviridae sp. ct8LX107</name>
    <dbReference type="NCBI Taxonomy" id="2826169"/>
    <lineage>
        <taxon>Viruses</taxon>
        <taxon>Duplodnaviria</taxon>
        <taxon>Heunggongvirae</taxon>
        <taxon>Uroviricota</taxon>
        <taxon>Caudoviricetes</taxon>
    </lineage>
</organism>
<evidence type="ECO:0000313" key="1">
    <source>
        <dbReference type="EMBL" id="DAE21047.1"/>
    </source>
</evidence>
<proteinExistence type="predicted"/>
<protein>
    <submittedName>
        <fullName evidence="1">Uncharacterized protein</fullName>
    </submittedName>
</protein>
<accession>A0A8S5QP51</accession>